<dbReference type="Pfam" id="PF00376">
    <property type="entry name" value="MerR"/>
    <property type="match status" value="1"/>
</dbReference>
<name>A0ABW1JTM0_9NOCA</name>
<dbReference type="SUPFAM" id="SSF89082">
    <property type="entry name" value="Antibiotic binding domain of TipA-like multidrug resistance regulators"/>
    <property type="match status" value="1"/>
</dbReference>
<dbReference type="InterPro" id="IPR047057">
    <property type="entry name" value="MerR_fam"/>
</dbReference>
<dbReference type="PANTHER" id="PTHR30204">
    <property type="entry name" value="REDOX-CYCLING DRUG-SENSING TRANSCRIPTIONAL ACTIVATOR SOXR"/>
    <property type="match status" value="1"/>
</dbReference>
<keyword evidence="4" id="KW-0804">Transcription</keyword>
<evidence type="ECO:0000256" key="4">
    <source>
        <dbReference type="ARBA" id="ARBA00023163"/>
    </source>
</evidence>
<dbReference type="CDD" id="cd01106">
    <property type="entry name" value="HTH_TipAL-Mta"/>
    <property type="match status" value="1"/>
</dbReference>
<gene>
    <name evidence="6" type="ORF">ACFP3H_15270</name>
</gene>
<evidence type="ECO:0000313" key="6">
    <source>
        <dbReference type="EMBL" id="MFC6012420.1"/>
    </source>
</evidence>
<proteinExistence type="predicted"/>
<keyword evidence="3" id="KW-0010">Activator</keyword>
<comment type="caution">
    <text evidence="6">The sequence shown here is derived from an EMBL/GenBank/DDBJ whole genome shotgun (WGS) entry which is preliminary data.</text>
</comment>
<evidence type="ECO:0000256" key="3">
    <source>
        <dbReference type="ARBA" id="ARBA00023159"/>
    </source>
</evidence>
<feature type="domain" description="HTH merR-type" evidence="5">
    <location>
        <begin position="1"/>
        <end position="73"/>
    </location>
</feature>
<sequence length="267" mass="29423">MTEPLTVGAAATLLGVTTRALHHWDAIGLVRPSERSPAGYRRYTAPDLARARRVLVYRELGVPLDEIPALLAAPAAEALTTLRAQRDELHARIRRLGQMADAVDRLIEARDSGTLLPADEQVAIFGEHWQPSWVDQARATWGDTAQWAESAERAAARSPEQWRRITADTESLHVDLAAACRMGVRAGSERANALAERHRASLAVYFDCTHAMHVCLARRYVEDPGYAAYYNGIEPGLAAWLRDIIDALARAEGIDPDTASWHSPPHT</sequence>
<accession>A0ABW1JTM0</accession>
<dbReference type="Pfam" id="PF09278">
    <property type="entry name" value="MerR-DNA-bind"/>
    <property type="match status" value="1"/>
</dbReference>
<keyword evidence="2" id="KW-0238">DNA-binding</keyword>
<dbReference type="Gene3D" id="1.10.1660.10">
    <property type="match status" value="1"/>
</dbReference>
<dbReference type="InterPro" id="IPR012925">
    <property type="entry name" value="TipAS_dom"/>
</dbReference>
<evidence type="ECO:0000259" key="5">
    <source>
        <dbReference type="PROSITE" id="PS50937"/>
    </source>
</evidence>
<evidence type="ECO:0000313" key="7">
    <source>
        <dbReference type="Proteomes" id="UP001596223"/>
    </source>
</evidence>
<dbReference type="Proteomes" id="UP001596223">
    <property type="component" value="Unassembled WGS sequence"/>
</dbReference>
<dbReference type="Gene3D" id="1.10.490.50">
    <property type="entry name" value="Antibiotic binding domain of TipA-like multidrug resistance regulators"/>
    <property type="match status" value="1"/>
</dbReference>
<dbReference type="PROSITE" id="PS00552">
    <property type="entry name" value="HTH_MERR_1"/>
    <property type="match status" value="1"/>
</dbReference>
<keyword evidence="7" id="KW-1185">Reference proteome</keyword>
<reference evidence="7" key="1">
    <citation type="journal article" date="2019" name="Int. J. Syst. Evol. Microbiol.">
        <title>The Global Catalogue of Microorganisms (GCM) 10K type strain sequencing project: providing services to taxonomists for standard genome sequencing and annotation.</title>
        <authorList>
            <consortium name="The Broad Institute Genomics Platform"/>
            <consortium name="The Broad Institute Genome Sequencing Center for Infectious Disease"/>
            <person name="Wu L."/>
            <person name="Ma J."/>
        </authorList>
    </citation>
    <scope>NUCLEOTIDE SEQUENCE [LARGE SCALE GENOMIC DNA]</scope>
    <source>
        <strain evidence="7">CCUG 36956</strain>
    </source>
</reference>
<keyword evidence="1" id="KW-0805">Transcription regulation</keyword>
<dbReference type="SUPFAM" id="SSF46955">
    <property type="entry name" value="Putative DNA-binding domain"/>
    <property type="match status" value="1"/>
</dbReference>
<dbReference type="Pfam" id="PF07739">
    <property type="entry name" value="TipAS"/>
    <property type="match status" value="1"/>
</dbReference>
<evidence type="ECO:0000256" key="2">
    <source>
        <dbReference type="ARBA" id="ARBA00023125"/>
    </source>
</evidence>
<dbReference type="InterPro" id="IPR015358">
    <property type="entry name" value="Tscrpt_reg_MerR_DNA-bd"/>
</dbReference>
<dbReference type="InterPro" id="IPR036244">
    <property type="entry name" value="TipA-like_antibiotic-bd"/>
</dbReference>
<dbReference type="SMART" id="SM00422">
    <property type="entry name" value="HTH_MERR"/>
    <property type="match status" value="1"/>
</dbReference>
<protein>
    <submittedName>
        <fullName evidence="6">MerR family transcriptional regulator</fullName>
    </submittedName>
</protein>
<dbReference type="EMBL" id="JBHSQN010000010">
    <property type="protein sequence ID" value="MFC6012420.1"/>
    <property type="molecule type" value="Genomic_DNA"/>
</dbReference>
<dbReference type="InterPro" id="IPR000551">
    <property type="entry name" value="MerR-type_HTH_dom"/>
</dbReference>
<dbReference type="PROSITE" id="PS50937">
    <property type="entry name" value="HTH_MERR_2"/>
    <property type="match status" value="1"/>
</dbReference>
<organism evidence="6 7">
    <name type="scientific">Nocardia lasii</name>
    <dbReference type="NCBI Taxonomy" id="1616107"/>
    <lineage>
        <taxon>Bacteria</taxon>
        <taxon>Bacillati</taxon>
        <taxon>Actinomycetota</taxon>
        <taxon>Actinomycetes</taxon>
        <taxon>Mycobacteriales</taxon>
        <taxon>Nocardiaceae</taxon>
        <taxon>Nocardia</taxon>
    </lineage>
</organism>
<dbReference type="InterPro" id="IPR009061">
    <property type="entry name" value="DNA-bd_dom_put_sf"/>
</dbReference>
<evidence type="ECO:0000256" key="1">
    <source>
        <dbReference type="ARBA" id="ARBA00023015"/>
    </source>
</evidence>
<dbReference type="RefSeq" id="WP_378605939.1">
    <property type="nucleotide sequence ID" value="NZ_JBHSQN010000010.1"/>
</dbReference>
<dbReference type="PANTHER" id="PTHR30204:SF90">
    <property type="entry name" value="HTH-TYPE TRANSCRIPTIONAL ACTIVATOR MTA"/>
    <property type="match status" value="1"/>
</dbReference>